<protein>
    <submittedName>
        <fullName evidence="5">Uncharacterized protein</fullName>
    </submittedName>
</protein>
<dbReference type="PANTHER" id="PTHR30612:SF0">
    <property type="entry name" value="CHLOROPLAST PROTEIN-TRANSPORTING ATPASE"/>
    <property type="match status" value="1"/>
</dbReference>
<dbReference type="CDD" id="cd17928">
    <property type="entry name" value="DEXDc_SecA"/>
    <property type="match status" value="1"/>
</dbReference>
<dbReference type="GO" id="GO:0005886">
    <property type="term" value="C:plasma membrane"/>
    <property type="evidence" value="ECO:0007669"/>
    <property type="project" value="TreeGrafter"/>
</dbReference>
<dbReference type="PANTHER" id="PTHR30612">
    <property type="entry name" value="SECA INNER MEMBRANE COMPONENT OF SEC PROTEIN SECRETION SYSTEM"/>
    <property type="match status" value="1"/>
</dbReference>
<dbReference type="InterPro" id="IPR027417">
    <property type="entry name" value="P-loop_NTPase"/>
</dbReference>
<dbReference type="AlphaFoldDB" id="A0A382CG48"/>
<feature type="non-terminal residue" evidence="5">
    <location>
        <position position="212"/>
    </location>
</feature>
<dbReference type="InterPro" id="IPR011115">
    <property type="entry name" value="SecA_DEAD"/>
</dbReference>
<feature type="domain" description="SecA family profile" evidence="4">
    <location>
        <begin position="2"/>
        <end position="212"/>
    </location>
</feature>
<dbReference type="InterPro" id="IPR000185">
    <property type="entry name" value="SecA"/>
</dbReference>
<dbReference type="GO" id="GO:0005524">
    <property type="term" value="F:ATP binding"/>
    <property type="evidence" value="ECO:0007669"/>
    <property type="project" value="InterPro"/>
</dbReference>
<organism evidence="5">
    <name type="scientific">marine metagenome</name>
    <dbReference type="NCBI Taxonomy" id="408172"/>
    <lineage>
        <taxon>unclassified sequences</taxon>
        <taxon>metagenomes</taxon>
        <taxon>ecological metagenomes</taxon>
    </lineage>
</organism>
<keyword evidence="2" id="KW-0811">Translocation</keyword>
<name>A0A382CG48_9ZZZZ</name>
<evidence type="ECO:0000259" key="3">
    <source>
        <dbReference type="PROSITE" id="PS51192"/>
    </source>
</evidence>
<gene>
    <name evidence="5" type="ORF">METZ01_LOCUS177698</name>
</gene>
<proteinExistence type="predicted"/>
<dbReference type="Gene3D" id="3.40.50.300">
    <property type="entry name" value="P-loop containing nucleotide triphosphate hydrolases"/>
    <property type="match status" value="1"/>
</dbReference>
<feature type="domain" description="Helicase ATP-binding" evidence="3">
    <location>
        <begin position="108"/>
        <end position="212"/>
    </location>
</feature>
<evidence type="ECO:0000256" key="2">
    <source>
        <dbReference type="ARBA" id="ARBA00023010"/>
    </source>
</evidence>
<dbReference type="GO" id="GO:0043952">
    <property type="term" value="P:protein transport by the Sec complex"/>
    <property type="evidence" value="ECO:0007669"/>
    <property type="project" value="TreeGrafter"/>
</dbReference>
<evidence type="ECO:0000256" key="1">
    <source>
        <dbReference type="ARBA" id="ARBA00022927"/>
    </source>
</evidence>
<dbReference type="SUPFAM" id="SSF52540">
    <property type="entry name" value="P-loop containing nucleoside triphosphate hydrolases"/>
    <property type="match status" value="1"/>
</dbReference>
<dbReference type="GO" id="GO:0005829">
    <property type="term" value="C:cytosol"/>
    <property type="evidence" value="ECO:0007669"/>
    <property type="project" value="TreeGrafter"/>
</dbReference>
<dbReference type="PROSITE" id="PS51196">
    <property type="entry name" value="SECA_MOTOR_DEAD"/>
    <property type="match status" value="1"/>
</dbReference>
<keyword evidence="1" id="KW-0653">Protein transport</keyword>
<dbReference type="InterPro" id="IPR014001">
    <property type="entry name" value="Helicase_ATP-bd"/>
</dbReference>
<evidence type="ECO:0000313" key="5">
    <source>
        <dbReference type="EMBL" id="SVB24844.1"/>
    </source>
</evidence>
<keyword evidence="1" id="KW-0813">Transport</keyword>
<dbReference type="PRINTS" id="PR00906">
    <property type="entry name" value="SECA"/>
</dbReference>
<reference evidence="5" key="1">
    <citation type="submission" date="2018-05" db="EMBL/GenBank/DDBJ databases">
        <authorList>
            <person name="Lanie J.A."/>
            <person name="Ng W.-L."/>
            <person name="Kazmierczak K.M."/>
            <person name="Andrzejewski T.M."/>
            <person name="Davidsen T.M."/>
            <person name="Wayne K.J."/>
            <person name="Tettelin H."/>
            <person name="Glass J.I."/>
            <person name="Rusch D."/>
            <person name="Podicherti R."/>
            <person name="Tsui H.-C.T."/>
            <person name="Winkler M.E."/>
        </authorList>
    </citation>
    <scope>NUCLEOTIDE SEQUENCE</scope>
</reference>
<dbReference type="GO" id="GO:0031522">
    <property type="term" value="C:cell envelope Sec protein transport complex"/>
    <property type="evidence" value="ECO:0007669"/>
    <property type="project" value="TreeGrafter"/>
</dbReference>
<dbReference type="InterPro" id="IPR014018">
    <property type="entry name" value="SecA_motor_DEAD"/>
</dbReference>
<dbReference type="EMBL" id="UINC01034269">
    <property type="protein sequence ID" value="SVB24844.1"/>
    <property type="molecule type" value="Genomic_DNA"/>
</dbReference>
<sequence length="212" mass="24068">MLSFLSKLFPNKNERLVKKLATRVGEINRLEEELQAASPDVLRQKTQEWKERLSAIHDDRELKQELAAILPEAFAVVKNACRRLYSTDVHVRGHEIKWEMIPYDVQLVGGMALHEGNIAEMATGEGKTLVATLPVYLNALSGRGVHLVTVNDYLAQRDSEWMGAIYKFLGLSVGCIVHDMNPAERREQYNRDITYGTNSEFGFDYLRDNGMA</sequence>
<accession>A0A382CG48</accession>
<dbReference type="GO" id="GO:0006605">
    <property type="term" value="P:protein targeting"/>
    <property type="evidence" value="ECO:0007669"/>
    <property type="project" value="InterPro"/>
</dbReference>
<dbReference type="Pfam" id="PF07517">
    <property type="entry name" value="SecA_DEAD"/>
    <property type="match status" value="1"/>
</dbReference>
<dbReference type="GO" id="GO:0006886">
    <property type="term" value="P:intracellular protein transport"/>
    <property type="evidence" value="ECO:0007669"/>
    <property type="project" value="InterPro"/>
</dbReference>
<evidence type="ECO:0000259" key="4">
    <source>
        <dbReference type="PROSITE" id="PS51196"/>
    </source>
</evidence>
<dbReference type="PROSITE" id="PS51192">
    <property type="entry name" value="HELICASE_ATP_BIND_1"/>
    <property type="match status" value="1"/>
</dbReference>
<dbReference type="GO" id="GO:0017038">
    <property type="term" value="P:protein import"/>
    <property type="evidence" value="ECO:0007669"/>
    <property type="project" value="InterPro"/>
</dbReference>
<dbReference type="SMART" id="SM00957">
    <property type="entry name" value="SecA_DEAD"/>
    <property type="match status" value="1"/>
</dbReference>